<dbReference type="GO" id="GO:0016020">
    <property type="term" value="C:membrane"/>
    <property type="evidence" value="ECO:0007669"/>
    <property type="project" value="UniProtKB-SubCell"/>
</dbReference>
<gene>
    <name evidence="9" type="ORF">CLUP02_07054</name>
</gene>
<keyword evidence="2 6" id="KW-0812">Transmembrane</keyword>
<dbReference type="Gene3D" id="3.40.50.150">
    <property type="entry name" value="Vaccinia Virus protein VP39"/>
    <property type="match status" value="1"/>
</dbReference>
<organism evidence="9 10">
    <name type="scientific">Colletotrichum lupini</name>
    <dbReference type="NCBI Taxonomy" id="145971"/>
    <lineage>
        <taxon>Eukaryota</taxon>
        <taxon>Fungi</taxon>
        <taxon>Dikarya</taxon>
        <taxon>Ascomycota</taxon>
        <taxon>Pezizomycotina</taxon>
        <taxon>Sordariomycetes</taxon>
        <taxon>Hypocreomycetidae</taxon>
        <taxon>Glomerellales</taxon>
        <taxon>Glomerellaceae</taxon>
        <taxon>Colletotrichum</taxon>
        <taxon>Colletotrichum acutatum species complex</taxon>
    </lineage>
</organism>
<feature type="domain" description="DUF8212" evidence="8">
    <location>
        <begin position="1043"/>
        <end position="1078"/>
    </location>
</feature>
<dbReference type="EMBL" id="CP019475">
    <property type="protein sequence ID" value="UQC81568.1"/>
    <property type="molecule type" value="Genomic_DNA"/>
</dbReference>
<evidence type="ECO:0000256" key="3">
    <source>
        <dbReference type="ARBA" id="ARBA00022989"/>
    </source>
</evidence>
<dbReference type="Pfam" id="PF01135">
    <property type="entry name" value="PCMT"/>
    <property type="match status" value="1"/>
</dbReference>
<evidence type="ECO:0000256" key="6">
    <source>
        <dbReference type="SAM" id="Phobius"/>
    </source>
</evidence>
<dbReference type="CDD" id="cd02440">
    <property type="entry name" value="AdoMet_MTases"/>
    <property type="match status" value="1"/>
</dbReference>
<dbReference type="GO" id="GO:0005737">
    <property type="term" value="C:cytoplasm"/>
    <property type="evidence" value="ECO:0007669"/>
    <property type="project" value="UniProtKB-ARBA"/>
</dbReference>
<evidence type="ECO:0000313" key="9">
    <source>
        <dbReference type="EMBL" id="UQC81568.1"/>
    </source>
</evidence>
<comment type="subcellular location">
    <subcellularLocation>
        <location evidence="1">Membrane</location>
        <topology evidence="1">Multi-pass membrane protein</topology>
    </subcellularLocation>
</comment>
<evidence type="ECO:0000259" key="7">
    <source>
        <dbReference type="Pfam" id="PF06985"/>
    </source>
</evidence>
<proteinExistence type="predicted"/>
<dbReference type="SUPFAM" id="SSF53335">
    <property type="entry name" value="S-adenosyl-L-methionine-dependent methyltransferases"/>
    <property type="match status" value="1"/>
</dbReference>
<dbReference type="PANTHER" id="PTHR10622:SF12">
    <property type="entry name" value="HET DOMAIN-CONTAINING PROTEIN"/>
    <property type="match status" value="1"/>
</dbReference>
<dbReference type="PANTHER" id="PTHR10622">
    <property type="entry name" value="HET DOMAIN-CONTAINING PROTEIN"/>
    <property type="match status" value="1"/>
</dbReference>
<dbReference type="Pfam" id="PF10176">
    <property type="entry name" value="NEDD4_Bsd2"/>
    <property type="match status" value="1"/>
</dbReference>
<evidence type="ECO:0000259" key="8">
    <source>
        <dbReference type="Pfam" id="PF26640"/>
    </source>
</evidence>
<evidence type="ECO:0000256" key="2">
    <source>
        <dbReference type="ARBA" id="ARBA00022692"/>
    </source>
</evidence>
<feature type="transmembrane region" description="Helical" evidence="6">
    <location>
        <begin position="197"/>
        <end position="218"/>
    </location>
</feature>
<evidence type="ECO:0000313" key="10">
    <source>
        <dbReference type="Proteomes" id="UP000830671"/>
    </source>
</evidence>
<feature type="compositionally biased region" description="Basic and acidic residues" evidence="5">
    <location>
        <begin position="1"/>
        <end position="10"/>
    </location>
</feature>
<dbReference type="InterPro" id="IPR019325">
    <property type="entry name" value="NEDD4/Bsd2"/>
</dbReference>
<dbReference type="CDD" id="cd22212">
    <property type="entry name" value="NDFIP-like"/>
    <property type="match status" value="1"/>
</dbReference>
<evidence type="ECO:0000256" key="1">
    <source>
        <dbReference type="ARBA" id="ARBA00004141"/>
    </source>
</evidence>
<dbReference type="InterPro" id="IPR010730">
    <property type="entry name" value="HET"/>
</dbReference>
<sequence>MAGRYERVNAQDEDDFNSPNSAPPSHAQTVPNSPPPSFHSRASSRDRAAHGVDSTLADAFDTDGDESDDDADDRQRLVRADSTLTSRDTSRTVSSESRPQPDRQVTQLPPTTASAAGGPTTPFRIYGSGIQNEGVFSNLTAKPERGGETKEEQPPTYEQAAADAAPPYWETTILAPGLGGPDEVYIDGMPVGSLFSFVWNGMISMSFQVVGFILTYLLHSTHAAKNGSRAGLGITLIQYGFYMKGTTEGDHPPKMNGQDGYAAPPDPNSHSFDPNAVTGEGGGGVSDITGQEWIAYILMVVGWFVLIRSVSDYLKARRHEQLVLQSPDRGLPVPIIADGESAQWVIFSCHKVVIGLGHESTTFGIPRLFFASSSGSWVFYGNGNGSRVIYIGSTAAAFILGINTEVFLGYILSVRVYSSLTQPACSGMIRLVGGSELPGSLIDKALHIAQVVAVQDMLSRAPATTNTRRPSVRRALKLLPSSTRRQTPRFLHQTPAPNFKMAWRSSGATNKDLVENMWRHGLIKDQRVKDAFLRVDRAHYAPAAPYEDSPQSIGHKATISAPHMHASATESLLPHILPSETRPAPRVLDVGSGSGYLTHLLAELVGDKGLVVGLEHIQALKDMGETNMAKSAEGRALLDSGKVKFRVGDGRKGWVEAPRGGETGDSTGWDAIHVGAAAVELHQELVDQLRAPGRMFIPVEDDNGYDQYVWAIDKKEDGRDCTIPNQVARFIFEIPHEQYYWDFLFTLRTRNNGSQVRHRLTPHTILCPTHDSIGLQSIHIQTVNLSRACGDPSCISGHQEHRQQHAFTSASAQSCPPLGNFAIYEGDNTPDFAILSHTWGAEEVTLQDVRDAQKDITLMAGYPKITGACRLAQSQGYDYIWIDTCCIDKTSSAELSEAINSMFNWYEQASICYVYLSDLDYSIYQHPGMTAPLELALRECRWFTRGWTLQELIAPDNVDFYDKDWLLIGSKLDESLGPALATVTGISLDILNKTVPLESSSVAERMHWASSRVTTRKEDLAYSLMGIFGVNMPLLYGEGMKDFARLQEAILQDTGDHSIFAWHSNYETSTEEAAFDQHILSGLLAPSPVEFSQFQYLRPLPAFGTTGQQPIQLTNQGIRISMYLEPVDDDQGGDDGSAADDFYAVLDCAIQGENGDQCPRIMLRKLSGNQYARVRTGSVCTVIPAPDSTRPGRGSYKTVFVKRSPTYVLPDISVLKAGWKAGGAREAYRVVDSYPTGPWVPSLGILRTGNPYFEPVLAGLRFESPTNARIQVDVVVGWRRVDGEWKVWCHACEAQADLEVDVLWGDTQFAVSGGLDRFVETDVEVKVQVEGDVARNWRSRGFALVKRHEVPVRVRLVEVDRLGRKGVRIECCAPLQPHIPGYQKTGLLPWDEYD</sequence>
<reference evidence="9" key="1">
    <citation type="journal article" date="2021" name="Mol. Plant Microbe Interact.">
        <title>Complete Genome Sequence of the Plant-Pathogenic Fungus Colletotrichum lupini.</title>
        <authorList>
            <person name="Baroncelli R."/>
            <person name="Pensec F."/>
            <person name="Da Lio D."/>
            <person name="Boufleur T."/>
            <person name="Vicente I."/>
            <person name="Sarrocco S."/>
            <person name="Picot A."/>
            <person name="Baraldi E."/>
            <person name="Sukno S."/>
            <person name="Thon M."/>
            <person name="Le Floch G."/>
        </authorList>
    </citation>
    <scope>NUCLEOTIDE SEQUENCE</scope>
    <source>
        <strain evidence="9">IMI 504893</strain>
    </source>
</reference>
<dbReference type="InterPro" id="IPR029063">
    <property type="entry name" value="SAM-dependent_MTases_sf"/>
</dbReference>
<dbReference type="GO" id="GO:0007034">
    <property type="term" value="P:vacuolar transport"/>
    <property type="evidence" value="ECO:0007669"/>
    <property type="project" value="InterPro"/>
</dbReference>
<dbReference type="KEGG" id="clup:CLUP02_07054"/>
<feature type="compositionally biased region" description="Low complexity" evidence="5">
    <location>
        <begin position="109"/>
        <end position="122"/>
    </location>
</feature>
<feature type="compositionally biased region" description="Acidic residues" evidence="5">
    <location>
        <begin position="60"/>
        <end position="72"/>
    </location>
</feature>
<accession>A0A9Q8SQG8</accession>
<keyword evidence="3 6" id="KW-1133">Transmembrane helix</keyword>
<dbReference type="RefSeq" id="XP_049143194.1">
    <property type="nucleotide sequence ID" value="XM_049286051.1"/>
</dbReference>
<evidence type="ECO:0000256" key="5">
    <source>
        <dbReference type="SAM" id="MobiDB-lite"/>
    </source>
</evidence>
<dbReference type="Pfam" id="PF26640">
    <property type="entry name" value="DUF8212"/>
    <property type="match status" value="1"/>
</dbReference>
<dbReference type="GO" id="GO:0030001">
    <property type="term" value="P:metal ion transport"/>
    <property type="evidence" value="ECO:0007669"/>
    <property type="project" value="InterPro"/>
</dbReference>
<keyword evidence="10" id="KW-1185">Reference proteome</keyword>
<feature type="region of interest" description="Disordered" evidence="5">
    <location>
        <begin position="1"/>
        <end position="127"/>
    </location>
</feature>
<name>A0A9Q8SQG8_9PEZI</name>
<dbReference type="Proteomes" id="UP000830671">
    <property type="component" value="Chromosome 3"/>
</dbReference>
<feature type="transmembrane region" description="Helical" evidence="6">
    <location>
        <begin position="388"/>
        <end position="412"/>
    </location>
</feature>
<evidence type="ECO:0000256" key="4">
    <source>
        <dbReference type="ARBA" id="ARBA00023136"/>
    </source>
</evidence>
<dbReference type="GeneID" id="73341061"/>
<dbReference type="Pfam" id="PF06985">
    <property type="entry name" value="HET"/>
    <property type="match status" value="1"/>
</dbReference>
<feature type="compositionally biased region" description="Low complexity" evidence="5">
    <location>
        <begin position="80"/>
        <end position="98"/>
    </location>
</feature>
<feature type="domain" description="Heterokaryon incompatibility" evidence="7">
    <location>
        <begin position="832"/>
        <end position="920"/>
    </location>
</feature>
<feature type="region of interest" description="Disordered" evidence="5">
    <location>
        <begin position="248"/>
        <end position="277"/>
    </location>
</feature>
<dbReference type="InterPro" id="IPR058525">
    <property type="entry name" value="DUF8212"/>
</dbReference>
<protein>
    <recommendedName>
        <fullName evidence="11">Heterokaryon incompatibility domain-containing protein</fullName>
    </recommendedName>
</protein>
<keyword evidence="4 6" id="KW-0472">Membrane</keyword>
<evidence type="ECO:0008006" key="11">
    <source>
        <dbReference type="Google" id="ProtNLM"/>
    </source>
</evidence>
<feature type="transmembrane region" description="Helical" evidence="6">
    <location>
        <begin position="293"/>
        <end position="311"/>
    </location>
</feature>